<feature type="coiled-coil region" evidence="1">
    <location>
        <begin position="41"/>
        <end position="68"/>
    </location>
</feature>
<dbReference type="EMBL" id="JACXAI010000002">
    <property type="protein sequence ID" value="MBD1379168.1"/>
    <property type="molecule type" value="Genomic_DNA"/>
</dbReference>
<dbReference type="Proteomes" id="UP000626844">
    <property type="component" value="Unassembled WGS sequence"/>
</dbReference>
<evidence type="ECO:0000256" key="1">
    <source>
        <dbReference type="SAM" id="Coils"/>
    </source>
</evidence>
<comment type="caution">
    <text evidence="2">The sequence shown here is derived from an EMBL/GenBank/DDBJ whole genome shotgun (WGS) entry which is preliminary data.</text>
</comment>
<dbReference type="RefSeq" id="WP_191155529.1">
    <property type="nucleotide sequence ID" value="NZ_JACXAI010000002.1"/>
</dbReference>
<name>A0A926NET9_9BACI</name>
<dbReference type="AlphaFoldDB" id="A0A926NET9"/>
<organism evidence="2 3">
    <name type="scientific">Metabacillus arenae</name>
    <dbReference type="NCBI Taxonomy" id="2771434"/>
    <lineage>
        <taxon>Bacteria</taxon>
        <taxon>Bacillati</taxon>
        <taxon>Bacillota</taxon>
        <taxon>Bacilli</taxon>
        <taxon>Bacillales</taxon>
        <taxon>Bacillaceae</taxon>
        <taxon>Metabacillus</taxon>
    </lineage>
</organism>
<proteinExistence type="predicted"/>
<evidence type="ECO:0000313" key="2">
    <source>
        <dbReference type="EMBL" id="MBD1379168.1"/>
    </source>
</evidence>
<keyword evidence="3" id="KW-1185">Reference proteome</keyword>
<evidence type="ECO:0000313" key="3">
    <source>
        <dbReference type="Proteomes" id="UP000626844"/>
    </source>
</evidence>
<protein>
    <submittedName>
        <fullName evidence="2">Uncharacterized protein</fullName>
    </submittedName>
</protein>
<reference evidence="2" key="1">
    <citation type="submission" date="2020-09" db="EMBL/GenBank/DDBJ databases">
        <title>A novel bacterium of genus Bacillus, isolated from South China Sea.</title>
        <authorList>
            <person name="Huang H."/>
            <person name="Mo K."/>
            <person name="Hu Y."/>
        </authorList>
    </citation>
    <scope>NUCLEOTIDE SEQUENCE</scope>
    <source>
        <strain evidence="2">IB182487</strain>
    </source>
</reference>
<accession>A0A926NET9</accession>
<sequence>MLTLKTYALLIRKWMDDLQTGAYEGSSEYFTNYDLKQQEYTNNMNKLYKRLQREYNFTKEKFYALQDQAVMF</sequence>
<keyword evidence="1" id="KW-0175">Coiled coil</keyword>
<gene>
    <name evidence="2" type="ORF">IC621_02895</name>
</gene>